<protein>
    <submittedName>
        <fullName evidence="5">Uncharacterized protein</fullName>
    </submittedName>
</protein>
<dbReference type="SMART" id="SM00248">
    <property type="entry name" value="ANK"/>
    <property type="match status" value="4"/>
</dbReference>
<feature type="region of interest" description="Disordered" evidence="4">
    <location>
        <begin position="1"/>
        <end position="23"/>
    </location>
</feature>
<dbReference type="Pfam" id="PF12796">
    <property type="entry name" value="Ank_2"/>
    <property type="match status" value="1"/>
</dbReference>
<dbReference type="InterPro" id="IPR036770">
    <property type="entry name" value="Ankyrin_rpt-contain_sf"/>
</dbReference>
<sequence>MPLPTTSRRGSFATETMPNSTGHGARAVRFGARPVSSVLRPHCVRIAFAFVEFVALVLRSYCARIAFVLRPYRAHIAPVLRRYCAGIAPVFAPVLRPLSRRTAMLSVSAHNALSARADALTQQMAQAAIAHHPVVSPIEELERWLSRRSQVVHLQLTLLRDDRADDADETHSAAPHAQQALARRYLAELDALAATIAARYRETIEARMPEARTAHVVAEDGSGFVRLDADEVARRVARFDRRLAEEMAVHRRFSFGPPTRWAALRADLEHEWTALEAMLCELKDQLDALNLPTVEQQARVAQALARLRGERHATVVDAGLHQGWLQACRQGRLDVVQAVLQTVPDAERKAFIDRPGPDGCNAFHLACEHHELALAVSLLRLGADPHRRTELGRLPIQLATHEDHGERTRTLLAWLKIQGADPLARDDNGRSALNEAAYHGNRSAIGWLLEQGASLAERDRQQRTPLHAAAAAGHAATVTLLLAGGADPHARNAAGERPIFEACRMGRVEAMRAFLDAGQWLDADERRQLQQSGMVGETAVAQACGAPLRAALAQAVPAVHASANAAAAGVYGATTGKGLAGQPVGTAAGTGARVAVTADAASKVAAAADSASKARQGPRLPPALRRLRQWF</sequence>
<keyword evidence="1" id="KW-0677">Repeat</keyword>
<dbReference type="PANTHER" id="PTHR24198:SF165">
    <property type="entry name" value="ANKYRIN REPEAT-CONTAINING PROTEIN-RELATED"/>
    <property type="match status" value="1"/>
</dbReference>
<dbReference type="SUPFAM" id="SSF48403">
    <property type="entry name" value="Ankyrin repeat"/>
    <property type="match status" value="1"/>
</dbReference>
<feature type="repeat" description="ANK" evidence="3">
    <location>
        <begin position="428"/>
        <end position="460"/>
    </location>
</feature>
<name>A0A5M8AFD8_9BURK</name>
<keyword evidence="2 3" id="KW-0040">ANK repeat</keyword>
<dbReference type="Gene3D" id="1.25.40.20">
    <property type="entry name" value="Ankyrin repeat-containing domain"/>
    <property type="match status" value="2"/>
</dbReference>
<organism evidence="5 6">
    <name type="scientific">Cupriavidus cauae</name>
    <dbReference type="NCBI Taxonomy" id="2608999"/>
    <lineage>
        <taxon>Bacteria</taxon>
        <taxon>Pseudomonadati</taxon>
        <taxon>Pseudomonadota</taxon>
        <taxon>Betaproteobacteria</taxon>
        <taxon>Burkholderiales</taxon>
        <taxon>Burkholderiaceae</taxon>
        <taxon>Cupriavidus</taxon>
    </lineage>
</organism>
<dbReference type="PANTHER" id="PTHR24198">
    <property type="entry name" value="ANKYRIN REPEAT AND PROTEIN KINASE DOMAIN-CONTAINING PROTEIN"/>
    <property type="match status" value="1"/>
</dbReference>
<evidence type="ECO:0000313" key="6">
    <source>
        <dbReference type="Proteomes" id="UP000324324"/>
    </source>
</evidence>
<dbReference type="InterPro" id="IPR002110">
    <property type="entry name" value="Ankyrin_rpt"/>
</dbReference>
<reference evidence="5 6" key="1">
    <citation type="submission" date="2019-09" db="EMBL/GenBank/DDBJ databases">
        <title>Isolation of a novel species in the genus Cupriavidus from patients with sepsis using whole genome sequencing.</title>
        <authorList>
            <person name="Kweon O.J."/>
            <person name="Lee M.-K."/>
        </authorList>
    </citation>
    <scope>NUCLEOTIDE SEQUENCE [LARGE SCALE GENOMIC DNA]</scope>
    <source>
        <strain evidence="5 6">MKL-01</strain>
    </source>
</reference>
<comment type="caution">
    <text evidence="5">The sequence shown here is derived from an EMBL/GenBank/DDBJ whole genome shotgun (WGS) entry which is preliminary data.</text>
</comment>
<dbReference type="PROSITE" id="PS50297">
    <property type="entry name" value="ANK_REP_REGION"/>
    <property type="match status" value="2"/>
</dbReference>
<gene>
    <name evidence="5" type="ORF">F1599_14985</name>
</gene>
<keyword evidence="6" id="KW-1185">Reference proteome</keyword>
<proteinExistence type="predicted"/>
<dbReference type="PROSITE" id="PS50088">
    <property type="entry name" value="ANK_REPEAT"/>
    <property type="match status" value="3"/>
</dbReference>
<evidence type="ECO:0000256" key="3">
    <source>
        <dbReference type="PROSITE-ProRule" id="PRU00023"/>
    </source>
</evidence>
<evidence type="ECO:0000256" key="4">
    <source>
        <dbReference type="SAM" id="MobiDB-lite"/>
    </source>
</evidence>
<feature type="repeat" description="ANK" evidence="3">
    <location>
        <begin position="461"/>
        <end position="493"/>
    </location>
</feature>
<dbReference type="Proteomes" id="UP000324324">
    <property type="component" value="Unassembled WGS sequence"/>
</dbReference>
<evidence type="ECO:0000313" key="5">
    <source>
        <dbReference type="EMBL" id="KAA6122538.1"/>
    </source>
</evidence>
<feature type="repeat" description="ANK" evidence="3">
    <location>
        <begin position="358"/>
        <end position="390"/>
    </location>
</feature>
<feature type="compositionally biased region" description="Polar residues" evidence="4">
    <location>
        <begin position="1"/>
        <end position="22"/>
    </location>
</feature>
<accession>A0A5M8AFD8</accession>
<dbReference type="AlphaFoldDB" id="A0A5M8AFD8"/>
<dbReference type="EMBL" id="VWRN01000037">
    <property type="protein sequence ID" value="KAA6122538.1"/>
    <property type="molecule type" value="Genomic_DNA"/>
</dbReference>
<evidence type="ECO:0000256" key="2">
    <source>
        <dbReference type="ARBA" id="ARBA00023043"/>
    </source>
</evidence>
<evidence type="ECO:0000256" key="1">
    <source>
        <dbReference type="ARBA" id="ARBA00022737"/>
    </source>
</evidence>